<evidence type="ECO:0000259" key="4">
    <source>
        <dbReference type="PROSITE" id="PS01124"/>
    </source>
</evidence>
<dbReference type="PRINTS" id="PR00032">
    <property type="entry name" value="HTHARAC"/>
</dbReference>
<dbReference type="InterPro" id="IPR018060">
    <property type="entry name" value="HTH_AraC"/>
</dbReference>
<dbReference type="Gene3D" id="1.10.10.60">
    <property type="entry name" value="Homeodomain-like"/>
    <property type="match status" value="2"/>
</dbReference>
<gene>
    <name evidence="5" type="ORF">DQX05_24810</name>
</gene>
<dbReference type="PROSITE" id="PS00041">
    <property type="entry name" value="HTH_ARAC_FAMILY_1"/>
    <property type="match status" value="1"/>
</dbReference>
<sequence length="285" mass="32861">MSQSSEPRQDISLLFAGHARHSKAMTLVIPDLKHYLVRIQLEGSAHAWLDGGYQELKPGDLLMLAPGGYYDLKIGYRNPDVSDPLRKVHSLDYYMILNGPWVDQWWAKQERPGKSAIGIDDHLLSLWRAIMQEQRLFGSIKVNDIVKHLTFAFFGMLGRTLTERTHPSFLNMNRTAQLAHSIKQYVEVHATEPFSLQDAADSVQLSVSRASHVFKETFQQSIMDYAIQVRITLACERILHGYMPLEQIAEMCGFQSYTYFYRTFKNRMGLSPRQFRDQRQLSTES</sequence>
<dbReference type="SMART" id="SM00342">
    <property type="entry name" value="HTH_ARAC"/>
    <property type="match status" value="1"/>
</dbReference>
<dbReference type="InterPro" id="IPR018062">
    <property type="entry name" value="HTH_AraC-typ_CS"/>
</dbReference>
<keyword evidence="3" id="KW-0804">Transcription</keyword>
<keyword evidence="1" id="KW-0805">Transcription regulation</keyword>
<feature type="domain" description="HTH araC/xylS-type" evidence="4">
    <location>
        <begin position="180"/>
        <end position="278"/>
    </location>
</feature>
<dbReference type="SUPFAM" id="SSF51215">
    <property type="entry name" value="Regulatory protein AraC"/>
    <property type="match status" value="1"/>
</dbReference>
<dbReference type="GO" id="GO:0003700">
    <property type="term" value="F:DNA-binding transcription factor activity"/>
    <property type="evidence" value="ECO:0007669"/>
    <property type="project" value="InterPro"/>
</dbReference>
<protein>
    <submittedName>
        <fullName evidence="5">AraC family transcriptional regulator</fullName>
    </submittedName>
</protein>
<dbReference type="Pfam" id="PF12833">
    <property type="entry name" value="HTH_18"/>
    <property type="match status" value="1"/>
</dbReference>
<name>A0A3A3GAV6_PANTH</name>
<dbReference type="PANTHER" id="PTHR43280:SF2">
    <property type="entry name" value="HTH-TYPE TRANSCRIPTIONAL REGULATOR EXSA"/>
    <property type="match status" value="1"/>
</dbReference>
<dbReference type="InterPro" id="IPR037923">
    <property type="entry name" value="HTH-like"/>
</dbReference>
<dbReference type="AlphaFoldDB" id="A0A3A3GAV6"/>
<evidence type="ECO:0000256" key="3">
    <source>
        <dbReference type="ARBA" id="ARBA00023163"/>
    </source>
</evidence>
<dbReference type="RefSeq" id="WP_119796033.1">
    <property type="nucleotide sequence ID" value="NZ_QYZD01000034.1"/>
</dbReference>
<reference evidence="5 6" key="1">
    <citation type="submission" date="2018-09" db="EMBL/GenBank/DDBJ databases">
        <title>Paenibacillus SK2017-BO5.</title>
        <authorList>
            <person name="Piskunova J.V."/>
            <person name="Dubiley S.A."/>
            <person name="Severinov K.V."/>
        </authorList>
    </citation>
    <scope>NUCLEOTIDE SEQUENCE [LARGE SCALE GENOMIC DNA]</scope>
    <source>
        <strain evidence="5 6">BO5</strain>
    </source>
</reference>
<accession>A0A3A3GAV6</accession>
<dbReference type="PROSITE" id="PS01124">
    <property type="entry name" value="HTH_ARAC_FAMILY_2"/>
    <property type="match status" value="1"/>
</dbReference>
<evidence type="ECO:0000256" key="1">
    <source>
        <dbReference type="ARBA" id="ARBA00023015"/>
    </source>
</evidence>
<dbReference type="PANTHER" id="PTHR43280">
    <property type="entry name" value="ARAC-FAMILY TRANSCRIPTIONAL REGULATOR"/>
    <property type="match status" value="1"/>
</dbReference>
<proteinExistence type="predicted"/>
<evidence type="ECO:0000313" key="6">
    <source>
        <dbReference type="Proteomes" id="UP000266177"/>
    </source>
</evidence>
<organism evidence="5 6">
    <name type="scientific">Paenibacillus thiaminolyticus</name>
    <name type="common">Bacillus thiaminolyticus</name>
    <dbReference type="NCBI Taxonomy" id="49283"/>
    <lineage>
        <taxon>Bacteria</taxon>
        <taxon>Bacillati</taxon>
        <taxon>Bacillota</taxon>
        <taxon>Bacilli</taxon>
        <taxon>Bacillales</taxon>
        <taxon>Paenibacillaceae</taxon>
        <taxon>Paenibacillus</taxon>
    </lineage>
</organism>
<dbReference type="InterPro" id="IPR020449">
    <property type="entry name" value="Tscrpt_reg_AraC-type_HTH"/>
</dbReference>
<dbReference type="Proteomes" id="UP000266177">
    <property type="component" value="Unassembled WGS sequence"/>
</dbReference>
<evidence type="ECO:0000256" key="2">
    <source>
        <dbReference type="ARBA" id="ARBA00023125"/>
    </source>
</evidence>
<dbReference type="EMBL" id="QYZD01000034">
    <property type="protein sequence ID" value="RJG20555.1"/>
    <property type="molecule type" value="Genomic_DNA"/>
</dbReference>
<dbReference type="GO" id="GO:0043565">
    <property type="term" value="F:sequence-specific DNA binding"/>
    <property type="evidence" value="ECO:0007669"/>
    <property type="project" value="InterPro"/>
</dbReference>
<dbReference type="InterPro" id="IPR009057">
    <property type="entry name" value="Homeodomain-like_sf"/>
</dbReference>
<comment type="caution">
    <text evidence="5">The sequence shown here is derived from an EMBL/GenBank/DDBJ whole genome shotgun (WGS) entry which is preliminary data.</text>
</comment>
<evidence type="ECO:0000313" key="5">
    <source>
        <dbReference type="EMBL" id="RJG20555.1"/>
    </source>
</evidence>
<keyword evidence="2" id="KW-0238">DNA-binding</keyword>
<dbReference type="OrthoDB" id="345364at2"/>
<dbReference type="SUPFAM" id="SSF46689">
    <property type="entry name" value="Homeodomain-like"/>
    <property type="match status" value="1"/>
</dbReference>